<dbReference type="EMBL" id="JAVDYC010000001">
    <property type="protein sequence ID" value="MDR7327715.1"/>
    <property type="molecule type" value="Genomic_DNA"/>
</dbReference>
<protein>
    <submittedName>
        <fullName evidence="2">Uncharacterized protein</fullName>
    </submittedName>
</protein>
<organism evidence="2 3">
    <name type="scientific">Catenuloplanes niger</name>
    <dbReference type="NCBI Taxonomy" id="587534"/>
    <lineage>
        <taxon>Bacteria</taxon>
        <taxon>Bacillati</taxon>
        <taxon>Actinomycetota</taxon>
        <taxon>Actinomycetes</taxon>
        <taxon>Micromonosporales</taxon>
        <taxon>Micromonosporaceae</taxon>
        <taxon>Catenuloplanes</taxon>
    </lineage>
</organism>
<dbReference type="RefSeq" id="WP_310428260.1">
    <property type="nucleotide sequence ID" value="NZ_JAVDYC010000001.1"/>
</dbReference>
<name>A0AAE4CWZ6_9ACTN</name>
<sequence length="65" mass="6957">MSREDVVHDPDRQEFDAGALGPPPAANPDPDDPARRRHDAAEDTAVPGDDLTEALDPAAHPQPPR</sequence>
<comment type="caution">
    <text evidence="2">The sequence shown here is derived from an EMBL/GenBank/DDBJ whole genome shotgun (WGS) entry which is preliminary data.</text>
</comment>
<accession>A0AAE4CWZ6</accession>
<gene>
    <name evidence="2" type="ORF">J2S44_007965</name>
</gene>
<feature type="compositionally biased region" description="Basic and acidic residues" evidence="1">
    <location>
        <begin position="1"/>
        <end position="15"/>
    </location>
</feature>
<proteinExistence type="predicted"/>
<evidence type="ECO:0000313" key="3">
    <source>
        <dbReference type="Proteomes" id="UP001183629"/>
    </source>
</evidence>
<dbReference type="Proteomes" id="UP001183629">
    <property type="component" value="Unassembled WGS sequence"/>
</dbReference>
<evidence type="ECO:0000256" key="1">
    <source>
        <dbReference type="SAM" id="MobiDB-lite"/>
    </source>
</evidence>
<keyword evidence="3" id="KW-1185">Reference proteome</keyword>
<feature type="region of interest" description="Disordered" evidence="1">
    <location>
        <begin position="1"/>
        <end position="65"/>
    </location>
</feature>
<evidence type="ECO:0000313" key="2">
    <source>
        <dbReference type="EMBL" id="MDR7327715.1"/>
    </source>
</evidence>
<reference evidence="2 3" key="1">
    <citation type="submission" date="2023-07" db="EMBL/GenBank/DDBJ databases">
        <title>Sequencing the genomes of 1000 actinobacteria strains.</title>
        <authorList>
            <person name="Klenk H.-P."/>
        </authorList>
    </citation>
    <scope>NUCLEOTIDE SEQUENCE [LARGE SCALE GENOMIC DNA]</scope>
    <source>
        <strain evidence="2 3">DSM 44711</strain>
    </source>
</reference>
<dbReference type="AlphaFoldDB" id="A0AAE4CWZ6"/>